<feature type="region of interest" description="Disordered" evidence="1">
    <location>
        <begin position="1"/>
        <end position="343"/>
    </location>
</feature>
<keyword evidence="3" id="KW-1185">Reference proteome</keyword>
<evidence type="ECO:0000256" key="1">
    <source>
        <dbReference type="SAM" id="MobiDB-lite"/>
    </source>
</evidence>
<feature type="compositionally biased region" description="Basic and acidic residues" evidence="1">
    <location>
        <begin position="104"/>
        <end position="118"/>
    </location>
</feature>
<gene>
    <name evidence="2" type="ORF">DL764_002551</name>
</gene>
<feature type="compositionally biased region" description="Basic and acidic residues" evidence="1">
    <location>
        <begin position="210"/>
        <end position="221"/>
    </location>
</feature>
<sequence length="401" mass="44300">MGLPLFVAPVESDISSKPAAKGPTDPSHGRSPIRRAPRSPYHRSERHRQLTETREHRLRLLAALQDHDDSPPPLIPARSRSGAAERGSSSARPEEELLGGVRIFGERRRAERRDDAQPDRPQFPLVPESTRFESRSRPSYIGWSADLFPSDTPPDGSSGDTWGYLGGMALPSYLNSRLDPPPGYNVSVGRRSSPLARDSESFRIRVPPQRRTEPERRDPSRYVRLRTRVRYVDGLGDRDRSLSPEGDGVWDTLQSTLTPDPQPPSVGSSFASTNASAAGSQGTSARSSANTSVTSPDGEVEPPCDPVFDEGLDSEDDRGDDTEEQRTEPSPRPMHHGQRSYADVAADLAFEAATQDDGSDRSEWLSGMHRIVRGLASRQDIPDEWWAQAGLSRSMRYEDSI</sequence>
<name>A0A4Q4TJX7_9PEZI</name>
<comment type="caution">
    <text evidence="2">The sequence shown here is derived from an EMBL/GenBank/DDBJ whole genome shotgun (WGS) entry which is preliminary data.</text>
</comment>
<feature type="compositionally biased region" description="Basic residues" evidence="1">
    <location>
        <begin position="31"/>
        <end position="46"/>
    </location>
</feature>
<organism evidence="2 3">
    <name type="scientific">Monosporascus ibericus</name>
    <dbReference type="NCBI Taxonomy" id="155417"/>
    <lineage>
        <taxon>Eukaryota</taxon>
        <taxon>Fungi</taxon>
        <taxon>Dikarya</taxon>
        <taxon>Ascomycota</taxon>
        <taxon>Pezizomycotina</taxon>
        <taxon>Sordariomycetes</taxon>
        <taxon>Xylariomycetidae</taxon>
        <taxon>Xylariales</taxon>
        <taxon>Xylariales incertae sedis</taxon>
        <taxon>Monosporascus</taxon>
    </lineage>
</organism>
<dbReference type="EMBL" id="QJNU01000099">
    <property type="protein sequence ID" value="RYP07335.1"/>
    <property type="molecule type" value="Genomic_DNA"/>
</dbReference>
<reference evidence="2 3" key="1">
    <citation type="submission" date="2018-06" db="EMBL/GenBank/DDBJ databases">
        <title>Complete Genomes of Monosporascus.</title>
        <authorList>
            <person name="Robinson A.J."/>
            <person name="Natvig D.O."/>
        </authorList>
    </citation>
    <scope>NUCLEOTIDE SEQUENCE [LARGE SCALE GENOMIC DNA]</scope>
    <source>
        <strain evidence="2 3">CBS 110550</strain>
    </source>
</reference>
<dbReference type="AlphaFoldDB" id="A0A4Q4TJX7"/>
<feature type="compositionally biased region" description="Low complexity" evidence="1">
    <location>
        <begin position="76"/>
        <end position="91"/>
    </location>
</feature>
<dbReference type="OrthoDB" id="3946700at2759"/>
<protein>
    <submittedName>
        <fullName evidence="2">Uncharacterized protein</fullName>
    </submittedName>
</protein>
<dbReference type="Proteomes" id="UP000293360">
    <property type="component" value="Unassembled WGS sequence"/>
</dbReference>
<feature type="compositionally biased region" description="Acidic residues" evidence="1">
    <location>
        <begin position="298"/>
        <end position="323"/>
    </location>
</feature>
<feature type="compositionally biased region" description="Polar residues" evidence="1">
    <location>
        <begin position="252"/>
        <end position="295"/>
    </location>
</feature>
<evidence type="ECO:0000313" key="2">
    <source>
        <dbReference type="EMBL" id="RYP07335.1"/>
    </source>
</evidence>
<proteinExistence type="predicted"/>
<evidence type="ECO:0000313" key="3">
    <source>
        <dbReference type="Proteomes" id="UP000293360"/>
    </source>
</evidence>
<accession>A0A4Q4TJX7</accession>